<proteinExistence type="predicted"/>
<dbReference type="EMBL" id="AP028907">
    <property type="protein sequence ID" value="BES81528.1"/>
    <property type="molecule type" value="Genomic_DNA"/>
</dbReference>
<name>A0ABN6ZMS4_9CREN</name>
<evidence type="ECO:0000313" key="2">
    <source>
        <dbReference type="Proteomes" id="UP001341135"/>
    </source>
</evidence>
<keyword evidence="2" id="KW-1185">Reference proteome</keyword>
<reference evidence="1 2" key="1">
    <citation type="submission" date="2023-09" db="EMBL/GenBank/DDBJ databases">
        <title>Pyrofollis japonicus gen. nov. sp. nov., a novel member of the family Pyrodictiaceae isolated from the Iheya North hydrothermal field.</title>
        <authorList>
            <person name="Miyazaki U."/>
            <person name="Sanari M."/>
            <person name="Tame A."/>
            <person name="Kitajima M."/>
            <person name="Okamoto A."/>
            <person name="Sawayama S."/>
            <person name="Miyazaki J."/>
            <person name="Takai K."/>
            <person name="Nakagawa S."/>
        </authorList>
    </citation>
    <scope>NUCLEOTIDE SEQUENCE [LARGE SCALE GENOMIC DNA]</scope>
    <source>
        <strain evidence="1 2">AV2</strain>
    </source>
</reference>
<protein>
    <submittedName>
        <fullName evidence="1">Uncharacterized protein</fullName>
    </submittedName>
</protein>
<accession>A0ABN6ZMS4</accession>
<evidence type="ECO:0000313" key="1">
    <source>
        <dbReference type="EMBL" id="BES81528.1"/>
    </source>
</evidence>
<dbReference type="Proteomes" id="UP001341135">
    <property type="component" value="Chromosome"/>
</dbReference>
<sequence>MHEECREWRVKRSRHARRWLKRHPEAAAYYEQARQLLMENPYAGSRCTAAAGASTGYG</sequence>
<organism evidence="1 2">
    <name type="scientific">Pyrodictium abyssi</name>
    <dbReference type="NCBI Taxonomy" id="54256"/>
    <lineage>
        <taxon>Archaea</taxon>
        <taxon>Thermoproteota</taxon>
        <taxon>Thermoprotei</taxon>
        <taxon>Desulfurococcales</taxon>
        <taxon>Pyrodictiaceae</taxon>
        <taxon>Pyrodictium</taxon>
    </lineage>
</organism>
<gene>
    <name evidence="1" type="ORF">PABY_10950</name>
</gene>